<name>A0A2G5K6V2_9RHOB</name>
<dbReference type="RefSeq" id="WP_099592791.1">
    <property type="nucleotide sequence ID" value="NZ_MDGM01000012.1"/>
</dbReference>
<keyword evidence="2" id="KW-1185">Reference proteome</keyword>
<evidence type="ECO:0000313" key="1">
    <source>
        <dbReference type="EMBL" id="PIB24434.1"/>
    </source>
</evidence>
<dbReference type="AlphaFoldDB" id="A0A2G5K6V2"/>
<reference evidence="1 2" key="1">
    <citation type="submission" date="2016-08" db="EMBL/GenBank/DDBJ databases">
        <title>Draft genome of Amylibacter sp. strain 4G11.</title>
        <authorList>
            <person name="Wong S.-K."/>
            <person name="Hamasaki K."/>
            <person name="Yoshizawa S."/>
        </authorList>
    </citation>
    <scope>NUCLEOTIDE SEQUENCE [LARGE SCALE GENOMIC DNA]</scope>
    <source>
        <strain evidence="1 2">4G11</strain>
    </source>
</reference>
<comment type="caution">
    <text evidence="1">The sequence shown here is derived from an EMBL/GenBank/DDBJ whole genome shotgun (WGS) entry which is preliminary data.</text>
</comment>
<accession>A0A2G5K6V2</accession>
<proteinExistence type="predicted"/>
<dbReference type="InterPro" id="IPR011335">
    <property type="entry name" value="Restrct_endonuc-II-like"/>
</dbReference>
<dbReference type="EMBL" id="MDGM01000012">
    <property type="protein sequence ID" value="PIB24434.1"/>
    <property type="molecule type" value="Genomic_DNA"/>
</dbReference>
<gene>
    <name evidence="1" type="ORF">BFP76_04310</name>
</gene>
<dbReference type="Pfam" id="PF06319">
    <property type="entry name" value="MmcB-like"/>
    <property type="match status" value="1"/>
</dbReference>
<evidence type="ECO:0000313" key="2">
    <source>
        <dbReference type="Proteomes" id="UP000231516"/>
    </source>
</evidence>
<dbReference type="OrthoDB" id="5194526at2"/>
<dbReference type="InterPro" id="IPR009394">
    <property type="entry name" value="MmcB-like"/>
</dbReference>
<organism evidence="1 2">
    <name type="scientific">Paramylibacter kogurei</name>
    <dbReference type="NCBI Taxonomy" id="1889778"/>
    <lineage>
        <taxon>Bacteria</taxon>
        <taxon>Pseudomonadati</taxon>
        <taxon>Pseudomonadota</taxon>
        <taxon>Alphaproteobacteria</taxon>
        <taxon>Rhodobacterales</taxon>
        <taxon>Paracoccaceae</taxon>
        <taxon>Paramylibacter</taxon>
    </lineage>
</organism>
<sequence length="143" mass="16309">MEHELQAGQLLARGVQRLFGEMNFASITELTPTRRLRVDVMAITPKGDIWIVECKSSRADFTSDNKWQGYIDWCDQFYFATPPDFPTDILPSDQGLIFADSYGAAINRPAPITKLNPARRKKLILNFARCAAQRLHQQIDPRI</sequence>
<protein>
    <recommendedName>
        <fullName evidence="3">DNA repair protein MmcB-related protein</fullName>
    </recommendedName>
</protein>
<dbReference type="Proteomes" id="UP000231516">
    <property type="component" value="Unassembled WGS sequence"/>
</dbReference>
<dbReference type="SUPFAM" id="SSF52980">
    <property type="entry name" value="Restriction endonuclease-like"/>
    <property type="match status" value="1"/>
</dbReference>
<dbReference type="PIRSF" id="PIRSF031796">
    <property type="entry name" value="UPC031796"/>
    <property type="match status" value="1"/>
</dbReference>
<evidence type="ECO:0008006" key="3">
    <source>
        <dbReference type="Google" id="ProtNLM"/>
    </source>
</evidence>